<dbReference type="GO" id="GO:0015513">
    <property type="term" value="F:high-affinity secondary active nitrite transmembrane transporter activity"/>
    <property type="evidence" value="ECO:0007669"/>
    <property type="project" value="TreeGrafter"/>
</dbReference>
<evidence type="ECO:0000256" key="9">
    <source>
        <dbReference type="ARBA" id="ARBA00049088"/>
    </source>
</evidence>
<evidence type="ECO:0000256" key="1">
    <source>
        <dbReference type="ARBA" id="ARBA00004651"/>
    </source>
</evidence>
<dbReference type="Gene3D" id="1.20.1080.10">
    <property type="entry name" value="Glycerol uptake facilitator protein"/>
    <property type="match status" value="1"/>
</dbReference>
<dbReference type="InterPro" id="IPR000292">
    <property type="entry name" value="For/NO2_transpt"/>
</dbReference>
<evidence type="ECO:0000256" key="11">
    <source>
        <dbReference type="SAM" id="MobiDB-lite"/>
    </source>
</evidence>
<dbReference type="InterPro" id="IPR023271">
    <property type="entry name" value="Aquaporin-like"/>
</dbReference>
<comment type="subunit">
    <text evidence="2">Homopentamer.</text>
</comment>
<evidence type="ECO:0000256" key="10">
    <source>
        <dbReference type="ARBA" id="ARBA00049660"/>
    </source>
</evidence>
<gene>
    <name evidence="13" type="ORF">CSUI_002414</name>
</gene>
<evidence type="ECO:0000256" key="7">
    <source>
        <dbReference type="ARBA" id="ARBA00047693"/>
    </source>
</evidence>
<feature type="compositionally biased region" description="Gly residues" evidence="11">
    <location>
        <begin position="337"/>
        <end position="348"/>
    </location>
</feature>
<reference evidence="13 14" key="1">
    <citation type="journal article" date="2017" name="Int. J. Parasitol.">
        <title>The genome of the protozoan parasite Cystoisospora suis and a reverse vaccinology approach to identify vaccine candidates.</title>
        <authorList>
            <person name="Palmieri N."/>
            <person name="Shrestha A."/>
            <person name="Ruttkowski B."/>
            <person name="Beck T."/>
            <person name="Vogl C."/>
            <person name="Tomley F."/>
            <person name="Blake D.P."/>
            <person name="Joachim A."/>
        </authorList>
    </citation>
    <scope>NUCLEOTIDE SEQUENCE [LARGE SCALE GENOMIC DNA]</scope>
    <source>
        <strain evidence="13 14">Wien I</strain>
    </source>
</reference>
<keyword evidence="4 12" id="KW-1133">Transmembrane helix</keyword>
<comment type="catalytic activity">
    <reaction evidence="9">
        <text>acetate(out) + H(+)(out) = acetate(in) + H(+)(in)</text>
        <dbReference type="Rhea" id="RHEA:71803"/>
        <dbReference type="ChEBI" id="CHEBI:15378"/>
        <dbReference type="ChEBI" id="CHEBI:30089"/>
    </reaction>
</comment>
<accession>A0A2C6L6K3</accession>
<organism evidence="13 14">
    <name type="scientific">Cystoisospora suis</name>
    <dbReference type="NCBI Taxonomy" id="483139"/>
    <lineage>
        <taxon>Eukaryota</taxon>
        <taxon>Sar</taxon>
        <taxon>Alveolata</taxon>
        <taxon>Apicomplexa</taxon>
        <taxon>Conoidasida</taxon>
        <taxon>Coccidia</taxon>
        <taxon>Eucoccidiorida</taxon>
        <taxon>Eimeriorina</taxon>
        <taxon>Sarcocystidae</taxon>
        <taxon>Cystoisospora</taxon>
    </lineage>
</organism>
<dbReference type="VEuPathDB" id="ToxoDB:CSUI_002414"/>
<sequence>MTMLVCLLERRVTWLQLLVNWTCSLVGNWLGALFAAYFLSYLPGALSGPDQLHYLEVKATEKTAHNFGECFLLGVGCNTYVCLAVWFVIASDEAAGKIIAMWFPIVAFCVAGYEHIVANFFTLQCALLYGVAPGVGTVIVKNFLPTLLGNIVGGCGLVGAVYWFNFYPTVCYVPEPICALPSEGPAQSAGRQVITDLFNRDGHRTSLLGATSSVDPKNCSSAIAGAALQRPFSTTVTSLQENASKTQNGPVTLHSLLTPSGPQSDIQAGGEATEEIVLPRTSFGGEYAWRPPTATGGKPNKHPIGSGGSMSCRVAGLQEQPSASFVSKVSGGTERTGAGGNGEAGGATEGPSEQASNPAARLTVPSPGSTHFHVAGPTDTPTPAEQ</sequence>
<evidence type="ECO:0000256" key="5">
    <source>
        <dbReference type="ARBA" id="ARBA00023136"/>
    </source>
</evidence>
<evidence type="ECO:0000256" key="6">
    <source>
        <dbReference type="ARBA" id="ARBA00034245"/>
    </source>
</evidence>
<feature type="region of interest" description="Disordered" evidence="11">
    <location>
        <begin position="284"/>
        <end position="386"/>
    </location>
</feature>
<keyword evidence="3 12" id="KW-0812">Transmembrane</keyword>
<keyword evidence="14" id="KW-1185">Reference proteome</keyword>
<feature type="transmembrane region" description="Helical" evidence="12">
    <location>
        <begin position="147"/>
        <end position="164"/>
    </location>
</feature>
<name>A0A2C6L6K3_9APIC</name>
<dbReference type="Proteomes" id="UP000221165">
    <property type="component" value="Unassembled WGS sequence"/>
</dbReference>
<evidence type="ECO:0000313" key="14">
    <source>
        <dbReference type="Proteomes" id="UP000221165"/>
    </source>
</evidence>
<comment type="catalytic activity">
    <reaction evidence="7">
        <text>pyruvate(out) + H(+)(out) = pyruvate(in) + H(+)(in)</text>
        <dbReference type="Rhea" id="RHEA:64720"/>
        <dbReference type="ChEBI" id="CHEBI:15361"/>
        <dbReference type="ChEBI" id="CHEBI:15378"/>
    </reaction>
</comment>
<proteinExistence type="inferred from homology"/>
<dbReference type="Pfam" id="PF01226">
    <property type="entry name" value="Form_Nir_trans"/>
    <property type="match status" value="1"/>
</dbReference>
<dbReference type="OrthoDB" id="4829at2759"/>
<feature type="transmembrane region" description="Helical" evidence="12">
    <location>
        <begin position="94"/>
        <end position="113"/>
    </location>
</feature>
<comment type="subcellular location">
    <subcellularLocation>
        <location evidence="1">Cell membrane</location>
        <topology evidence="1">Multi-pass membrane protein</topology>
    </subcellularLocation>
</comment>
<dbReference type="PANTHER" id="PTHR30520:SF6">
    <property type="entry name" value="FORMATE_NITRATE FAMILY TRANSPORTER (EUROFUNG)"/>
    <property type="match status" value="1"/>
</dbReference>
<evidence type="ECO:0000256" key="3">
    <source>
        <dbReference type="ARBA" id="ARBA00022692"/>
    </source>
</evidence>
<dbReference type="AlphaFoldDB" id="A0A2C6L6K3"/>
<dbReference type="PANTHER" id="PTHR30520">
    <property type="entry name" value="FORMATE TRANSPORTER-RELATED"/>
    <property type="match status" value="1"/>
</dbReference>
<evidence type="ECO:0000313" key="13">
    <source>
        <dbReference type="EMBL" id="PHJ23739.1"/>
    </source>
</evidence>
<dbReference type="GO" id="GO:0015707">
    <property type="term" value="P:nitrite transport"/>
    <property type="evidence" value="ECO:0007669"/>
    <property type="project" value="TreeGrafter"/>
</dbReference>
<dbReference type="GeneID" id="94425827"/>
<evidence type="ECO:0000256" key="8">
    <source>
        <dbReference type="ARBA" id="ARBA00049016"/>
    </source>
</evidence>
<evidence type="ECO:0000256" key="2">
    <source>
        <dbReference type="ARBA" id="ARBA00011255"/>
    </source>
</evidence>
<keyword evidence="5 12" id="KW-0472">Membrane</keyword>
<comment type="caution">
    <text evidence="13">The sequence shown here is derived from an EMBL/GenBank/DDBJ whole genome shotgun (WGS) entry which is preliminary data.</text>
</comment>
<evidence type="ECO:0000256" key="4">
    <source>
        <dbReference type="ARBA" id="ARBA00022989"/>
    </source>
</evidence>
<feature type="transmembrane region" description="Helical" evidence="12">
    <location>
        <begin position="71"/>
        <end position="89"/>
    </location>
</feature>
<dbReference type="GO" id="GO:0005886">
    <property type="term" value="C:plasma membrane"/>
    <property type="evidence" value="ECO:0007669"/>
    <property type="project" value="UniProtKB-SubCell"/>
</dbReference>
<protein>
    <submittedName>
        <fullName evidence="13">Formate nitrite transporter protein</fullName>
    </submittedName>
</protein>
<dbReference type="EMBL" id="MIGC01001020">
    <property type="protein sequence ID" value="PHJ23739.1"/>
    <property type="molecule type" value="Genomic_DNA"/>
</dbReference>
<comment type="catalytic activity">
    <reaction evidence="6">
        <text>(S)-lactate(in) + H(+)(in) = (S)-lactate(out) + H(+)(out)</text>
        <dbReference type="Rhea" id="RHEA:29415"/>
        <dbReference type="ChEBI" id="CHEBI:15378"/>
        <dbReference type="ChEBI" id="CHEBI:16651"/>
    </reaction>
</comment>
<evidence type="ECO:0000256" key="12">
    <source>
        <dbReference type="SAM" id="Phobius"/>
    </source>
</evidence>
<feature type="transmembrane region" description="Helical" evidence="12">
    <location>
        <begin position="12"/>
        <end position="39"/>
    </location>
</feature>
<dbReference type="RefSeq" id="XP_067925414.1">
    <property type="nucleotide sequence ID" value="XM_068062616.1"/>
</dbReference>
<comment type="catalytic activity">
    <reaction evidence="8">
        <text>formate(in) + H(+)(in) = formate(out) + H(+)(out)</text>
        <dbReference type="Rhea" id="RHEA:80887"/>
        <dbReference type="ChEBI" id="CHEBI:15378"/>
        <dbReference type="ChEBI" id="CHEBI:15740"/>
    </reaction>
</comment>
<comment type="similarity">
    <text evidence="10">Belongs to the FNT transporter (TC 1.A.16) family.</text>
</comment>